<sequence>MSPTNRIAAANQSFRDLSDKIEHILGQACRLQLANPKNLSLATTMGQAITEVVMTHGTWVTVLSPLILSAAAKLQEHVDGNNTGISTPPVWMQILGDDRRIQGQPLFPTTIHYQGESWSLSPQAGPSQPRHNSGVEELSAANVPGVQKQRGKSRAIITTDDELDEDEVAPPPNKPTVADPLARKSSRYVEVTSEEEMDADEEPAIQVALKMNVKTIANVSGTVLTEDEFADTSAPTWAPHCSQCVARDLICHQGFNKNNGRTLKVCALCSHLKIHCGGKGSNAPPAKGKSSAARRAHSQSRQLPFADASLEDPAPEAGLLVEEEPAGPATTGTILRPAGPSSILPPSCVAHEQEMQELKVEVAMLHMTVEALMVQVVAGNQQLQAAYMRLNAQDIRTDLLTGQITHIHHLIDPLSLVPPTDLAGDGSDDLAAGPANDIEDSACLPVAIKTPEAEESHASGEPEI</sequence>
<dbReference type="GeneID" id="64695803"/>
<accession>A0A9P7FBC6</accession>
<name>A0A9P7FBC6_9AGAM</name>
<feature type="compositionally biased region" description="Acidic residues" evidence="1">
    <location>
        <begin position="159"/>
        <end position="168"/>
    </location>
</feature>
<dbReference type="Proteomes" id="UP000823399">
    <property type="component" value="Unassembled WGS sequence"/>
</dbReference>
<dbReference type="RefSeq" id="XP_041294705.1">
    <property type="nucleotide sequence ID" value="XM_041433544.1"/>
</dbReference>
<feature type="region of interest" description="Disordered" evidence="1">
    <location>
        <begin position="117"/>
        <end position="182"/>
    </location>
</feature>
<dbReference type="AlphaFoldDB" id="A0A9P7FBC6"/>
<evidence type="ECO:0000313" key="2">
    <source>
        <dbReference type="EMBL" id="KAG2111346.1"/>
    </source>
</evidence>
<feature type="region of interest" description="Disordered" evidence="1">
    <location>
        <begin position="279"/>
        <end position="308"/>
    </location>
</feature>
<reference evidence="2" key="1">
    <citation type="journal article" date="2020" name="New Phytol.">
        <title>Comparative genomics reveals dynamic genome evolution in host specialist ectomycorrhizal fungi.</title>
        <authorList>
            <person name="Lofgren L.A."/>
            <person name="Nguyen N.H."/>
            <person name="Vilgalys R."/>
            <person name="Ruytinx J."/>
            <person name="Liao H.L."/>
            <person name="Branco S."/>
            <person name="Kuo A."/>
            <person name="LaButti K."/>
            <person name="Lipzen A."/>
            <person name="Andreopoulos W."/>
            <person name="Pangilinan J."/>
            <person name="Riley R."/>
            <person name="Hundley H."/>
            <person name="Na H."/>
            <person name="Barry K."/>
            <person name="Grigoriev I.V."/>
            <person name="Stajich J.E."/>
            <person name="Kennedy P.G."/>
        </authorList>
    </citation>
    <scope>NUCLEOTIDE SEQUENCE</scope>
    <source>
        <strain evidence="2">FC423</strain>
    </source>
</reference>
<proteinExistence type="predicted"/>
<organism evidence="2 3">
    <name type="scientific">Suillus discolor</name>
    <dbReference type="NCBI Taxonomy" id="1912936"/>
    <lineage>
        <taxon>Eukaryota</taxon>
        <taxon>Fungi</taxon>
        <taxon>Dikarya</taxon>
        <taxon>Basidiomycota</taxon>
        <taxon>Agaricomycotina</taxon>
        <taxon>Agaricomycetes</taxon>
        <taxon>Agaricomycetidae</taxon>
        <taxon>Boletales</taxon>
        <taxon>Suillineae</taxon>
        <taxon>Suillaceae</taxon>
        <taxon>Suillus</taxon>
    </lineage>
</organism>
<evidence type="ECO:0000256" key="1">
    <source>
        <dbReference type="SAM" id="MobiDB-lite"/>
    </source>
</evidence>
<dbReference type="EMBL" id="JABBWM010000018">
    <property type="protein sequence ID" value="KAG2111346.1"/>
    <property type="molecule type" value="Genomic_DNA"/>
</dbReference>
<evidence type="ECO:0000313" key="3">
    <source>
        <dbReference type="Proteomes" id="UP000823399"/>
    </source>
</evidence>
<protein>
    <submittedName>
        <fullName evidence="2">Uncharacterized protein</fullName>
    </submittedName>
</protein>
<dbReference type="OrthoDB" id="2684642at2759"/>
<feature type="compositionally biased region" description="Polar residues" evidence="1">
    <location>
        <begin position="117"/>
        <end position="131"/>
    </location>
</feature>
<gene>
    <name evidence="2" type="ORF">F5147DRAFT_651521</name>
</gene>
<keyword evidence="3" id="KW-1185">Reference proteome</keyword>
<comment type="caution">
    <text evidence="2">The sequence shown here is derived from an EMBL/GenBank/DDBJ whole genome shotgun (WGS) entry which is preliminary data.</text>
</comment>